<feature type="region of interest" description="Disordered" evidence="1">
    <location>
        <begin position="63"/>
        <end position="82"/>
    </location>
</feature>
<sequence length="213" mass="22670">MNRHVAIAWLFGNRPFRRNRSRRPQAWTCGLHGVSDVLPTAGQPLTRLSSVLRRAAAADGCEPAAGKEKARRNAGLGKGGNARIGQKRRALHPSFLGANGAAPNPENLMTSSAAAIACSRVTVTRGRIGGRRFERHRLGGRGGADRADAVTGEHLPHRFVAPDLYSRGGGMITQELEGMRAKMALGQGQNLAVHGDLIFARQTKVKVATMAAG</sequence>
<keyword evidence="3" id="KW-1185">Reference proteome</keyword>
<gene>
    <name evidence="2" type="ORF">MZV50_23615</name>
</gene>
<reference evidence="2 3" key="1">
    <citation type="submission" date="2022-04" db="EMBL/GenBank/DDBJ databases">
        <title>Genome sequence of soybean root-associated Caulobacter segnis RL271.</title>
        <authorList>
            <person name="Longley R."/>
            <person name="Bonito G."/>
            <person name="Trigodet F."/>
            <person name="Crosson S."/>
            <person name="Fiebig A."/>
        </authorList>
    </citation>
    <scope>NUCLEOTIDE SEQUENCE [LARGE SCALE GENOMIC DNA]</scope>
    <source>
        <strain evidence="2 3">RL271</strain>
    </source>
</reference>
<accession>A0ABY4ZRS4</accession>
<proteinExistence type="predicted"/>
<dbReference type="EMBL" id="CP096040">
    <property type="protein sequence ID" value="USQ95498.1"/>
    <property type="molecule type" value="Genomic_DNA"/>
</dbReference>
<organism evidence="2 3">
    <name type="scientific">Caulobacter segnis</name>
    <dbReference type="NCBI Taxonomy" id="88688"/>
    <lineage>
        <taxon>Bacteria</taxon>
        <taxon>Pseudomonadati</taxon>
        <taxon>Pseudomonadota</taxon>
        <taxon>Alphaproteobacteria</taxon>
        <taxon>Caulobacterales</taxon>
        <taxon>Caulobacteraceae</taxon>
        <taxon>Caulobacter</taxon>
    </lineage>
</organism>
<evidence type="ECO:0000313" key="3">
    <source>
        <dbReference type="Proteomes" id="UP001057520"/>
    </source>
</evidence>
<name>A0ABY4ZRS4_9CAUL</name>
<dbReference type="Proteomes" id="UP001057520">
    <property type="component" value="Chromosome"/>
</dbReference>
<protein>
    <submittedName>
        <fullName evidence="2">Uncharacterized protein</fullName>
    </submittedName>
</protein>
<evidence type="ECO:0000256" key="1">
    <source>
        <dbReference type="SAM" id="MobiDB-lite"/>
    </source>
</evidence>
<evidence type="ECO:0000313" key="2">
    <source>
        <dbReference type="EMBL" id="USQ95498.1"/>
    </source>
</evidence>